<evidence type="ECO:0000256" key="4">
    <source>
        <dbReference type="ARBA" id="ARBA00010890"/>
    </source>
</evidence>
<dbReference type="Proteomes" id="UP000233556">
    <property type="component" value="Unassembled WGS sequence"/>
</dbReference>
<keyword evidence="11 21" id="KW-0460">Magnesium</keyword>
<dbReference type="SFLD" id="SFLDF00027">
    <property type="entry name" value="p-type_atpase"/>
    <property type="match status" value="1"/>
</dbReference>
<evidence type="ECO:0000313" key="25">
    <source>
        <dbReference type="Proteomes" id="UP000233556"/>
    </source>
</evidence>
<dbReference type="NCBIfam" id="TIGR01494">
    <property type="entry name" value="ATPase_P-type"/>
    <property type="match status" value="1"/>
</dbReference>
<feature type="transmembrane region" description="Helical" evidence="22">
    <location>
        <begin position="964"/>
        <end position="985"/>
    </location>
</feature>
<dbReference type="Gene3D" id="3.40.50.1000">
    <property type="entry name" value="HAD superfamily/HAD-like"/>
    <property type="match status" value="1"/>
</dbReference>
<dbReference type="NCBIfam" id="TIGR01652">
    <property type="entry name" value="ATPase-Plipid"/>
    <property type="match status" value="1"/>
</dbReference>
<gene>
    <name evidence="24" type="ORF">llap_19593</name>
</gene>
<dbReference type="InterPro" id="IPR036412">
    <property type="entry name" value="HAD-like_sf"/>
</dbReference>
<feature type="binding site" evidence="20">
    <location>
        <position position="432"/>
    </location>
    <ligand>
        <name>ATP</name>
        <dbReference type="ChEBI" id="CHEBI:30616"/>
    </ligand>
</feature>
<feature type="binding site" evidence="20">
    <location>
        <position position="546"/>
    </location>
    <ligand>
        <name>ATP</name>
        <dbReference type="ChEBI" id="CHEBI:30616"/>
    </ligand>
</feature>
<dbReference type="PROSITE" id="PS50853">
    <property type="entry name" value="FN3"/>
    <property type="match status" value="1"/>
</dbReference>
<dbReference type="GO" id="GO:0045332">
    <property type="term" value="P:phospholipid translocation"/>
    <property type="evidence" value="ECO:0007669"/>
    <property type="project" value="TreeGrafter"/>
</dbReference>
<evidence type="ECO:0000259" key="23">
    <source>
        <dbReference type="PROSITE" id="PS50853"/>
    </source>
</evidence>
<evidence type="ECO:0000256" key="13">
    <source>
        <dbReference type="ARBA" id="ARBA00022989"/>
    </source>
</evidence>
<dbReference type="GO" id="GO:0005886">
    <property type="term" value="C:plasma membrane"/>
    <property type="evidence" value="ECO:0007669"/>
    <property type="project" value="TreeGrafter"/>
</dbReference>
<dbReference type="PRINTS" id="PR00119">
    <property type="entry name" value="CATATPASE"/>
</dbReference>
<dbReference type="OrthoDB" id="377733at2759"/>
<evidence type="ECO:0000256" key="10">
    <source>
        <dbReference type="ARBA" id="ARBA00022840"/>
    </source>
</evidence>
<keyword evidence="7 21" id="KW-0479">Metal-binding</keyword>
<dbReference type="FunFam" id="2.60.40.10:FF:000136">
    <property type="entry name" value="Ciliary neurotrophic factor receptor alpha"/>
    <property type="match status" value="1"/>
</dbReference>
<dbReference type="SUPFAM" id="SSF81665">
    <property type="entry name" value="Calcium ATPase, transmembrane domain M"/>
    <property type="match status" value="1"/>
</dbReference>
<dbReference type="SUPFAM" id="SSF48726">
    <property type="entry name" value="Immunoglobulin"/>
    <property type="match status" value="1"/>
</dbReference>
<dbReference type="GO" id="GO:0140345">
    <property type="term" value="F:phosphatidylcholine flippase activity"/>
    <property type="evidence" value="ECO:0007669"/>
    <property type="project" value="UniProtKB-ARBA"/>
</dbReference>
<dbReference type="GO" id="GO:0007030">
    <property type="term" value="P:Golgi organization"/>
    <property type="evidence" value="ECO:0007669"/>
    <property type="project" value="TreeGrafter"/>
</dbReference>
<dbReference type="InterPro" id="IPR023214">
    <property type="entry name" value="HAD_sf"/>
</dbReference>
<feature type="binding site" evidence="20">
    <location>
        <position position="689"/>
    </location>
    <ligand>
        <name>ATP</name>
        <dbReference type="ChEBI" id="CHEBI:30616"/>
    </ligand>
</feature>
<feature type="binding site" evidence="20">
    <location>
        <position position="466"/>
    </location>
    <ligand>
        <name>ATP</name>
        <dbReference type="ChEBI" id="CHEBI:30616"/>
    </ligand>
</feature>
<feature type="transmembrane region" description="Helical" evidence="22">
    <location>
        <begin position="148"/>
        <end position="170"/>
    </location>
</feature>
<evidence type="ECO:0000256" key="1">
    <source>
        <dbReference type="ARBA" id="ARBA00001946"/>
    </source>
</evidence>
<dbReference type="SMART" id="SM00060">
    <property type="entry name" value="FN3"/>
    <property type="match status" value="1"/>
</dbReference>
<evidence type="ECO:0000256" key="15">
    <source>
        <dbReference type="ARBA" id="ARBA00023136"/>
    </source>
</evidence>
<dbReference type="SFLD" id="SFLDG00002">
    <property type="entry name" value="C1.7:_P-type_atpase_like"/>
    <property type="match status" value="1"/>
</dbReference>
<evidence type="ECO:0000313" key="24">
    <source>
        <dbReference type="EMBL" id="PKU30103.1"/>
    </source>
</evidence>
<keyword evidence="16" id="KW-0325">Glycoprotein</keyword>
<dbReference type="GO" id="GO:0005524">
    <property type="term" value="F:ATP binding"/>
    <property type="evidence" value="ECO:0007669"/>
    <property type="project" value="UniProtKB-UniRule"/>
</dbReference>
<evidence type="ECO:0000256" key="8">
    <source>
        <dbReference type="ARBA" id="ARBA00022729"/>
    </source>
</evidence>
<dbReference type="Pfam" id="PF16212">
    <property type="entry name" value="PhoLip_ATPase_C"/>
    <property type="match status" value="2"/>
</dbReference>
<dbReference type="InterPro" id="IPR003961">
    <property type="entry name" value="FN3_dom"/>
</dbReference>
<feature type="transmembrane region" description="Helical" evidence="22">
    <location>
        <begin position="891"/>
        <end position="909"/>
    </location>
</feature>
<dbReference type="EMBL" id="KZ515419">
    <property type="protein sequence ID" value="PKU30103.1"/>
    <property type="molecule type" value="Genomic_DNA"/>
</dbReference>
<dbReference type="InterPro" id="IPR001757">
    <property type="entry name" value="P_typ_ATPase"/>
</dbReference>
<feature type="binding site" evidence="20">
    <location>
        <position position="266"/>
    </location>
    <ligand>
        <name>ATP</name>
        <dbReference type="ChEBI" id="CHEBI:30616"/>
    </ligand>
</feature>
<keyword evidence="8" id="KW-0732">Signal</keyword>
<evidence type="ECO:0000256" key="22">
    <source>
        <dbReference type="RuleBase" id="RU362033"/>
    </source>
</evidence>
<evidence type="ECO:0000256" key="16">
    <source>
        <dbReference type="ARBA" id="ARBA00023180"/>
    </source>
</evidence>
<feature type="binding site" evidence="21">
    <location>
        <position position="690"/>
    </location>
    <ligand>
        <name>Mg(2+)</name>
        <dbReference type="ChEBI" id="CHEBI:18420"/>
    </ligand>
</feature>
<dbReference type="FunFam" id="3.40.1110.10:FF:000188">
    <property type="entry name" value="Phospholipid-transporting ATPase"/>
    <property type="match status" value="1"/>
</dbReference>
<reference evidence="25" key="1">
    <citation type="submission" date="2017-11" db="EMBL/GenBank/DDBJ databases">
        <authorList>
            <person name="Lima N.C."/>
            <person name="Parody-Merino A.M."/>
            <person name="Battley P.F."/>
            <person name="Fidler A.E."/>
            <person name="Prosdocimi F."/>
        </authorList>
    </citation>
    <scope>NUCLEOTIDE SEQUENCE [LARGE SCALE GENOMIC DNA]</scope>
</reference>
<keyword evidence="17" id="KW-0393">Immunoglobulin domain</keyword>
<sequence length="1323" mass="149532">MNVRVGDIIKLENNQFVAADLLLLCSSEPHGLCYIETAELDGETNMKVRQAIPVTSELGDTSKLARFDGEVICEPPNNKLDKFGGTLYWKENKYPLSNQNMLLRGCVLRNTEWCFGLVIFAGPDTKLMQNSGRTKFKRTSIDRLMNTLVLWIFGFLVCMGVILAIGNAIWEHEVGVCFQIYLPWDEGVHSAFFSGFLSFWSYIIILNTVVPISLYVSVEVIRLGHSYFINWDKKMYCAKRRTPAEARTTTLNEELGQVEYIFSDKTGTLTQNIMVFSKCSVNGHSYGDVQDMLGHKAELGERPEPVDFSFNPLADPRFQFWDPSLLEAVKLGDPHVHEFFRLLSLCHTVMSEEKSEGELYYKAQSPDEGALVTAARNFGFVFRSRTPKTITVHELGQAITYQLLAILDFNNIRKRMSVIVRSPEGKIRLYCKGADTILLERLHPVNQDLTNVTTDHLNEYAGEGLRTLVLAYKDLEEGYYQDWSERLHRAGSAPEAREDRLARLYDEVEHDMMLLGATAIEDKLQQGVPETIAILTLANIKIWVLTGDKQETAVNIGYSCKMLTDDMTEVFVITGHTVLEVREELRKAREKMMDSSRSMGNGFSYQEKLSSSKLTSVLEAIAGEYALVINGHSLAHALEADMEVEFLETACACKAVICCRVTPLQKAQVVELVKKYKKAVTLAIGDGANDVSMIKTAHIGVGISGQEGIQAVLASDYSFSQFKFLQRLLLVHGRWSYLRMCKFLCYFFYKNFAFTMVHFWFGFFCGFSAQVRCWLLTLAVGGRQFLWESRAQKRIPTVYDQYFITLYNIVYTSLPVLAMGVFDQDVPEQRSMEYPKLYEPGQLNLLFNKREFFICIAQGIYTSVLMFFIPYGVFADATRDDGAQLADYQSFAVTVATSLVIVVSVQIGLDTGFWTAINHFFIWGSLAAYFAILFTMHSDGLFQMFPNQFRFVGNAQNTLAQPTVWLTIALTTVVCIMPVVAFRFLKLDLKPELSDTVEERGAAAAGGRSRQLAEGNTLHLRRLRYEDSGRYSCSAGGRPLRSLRLLVEEPPETPRVSCYRRSHDKDVLCEWPQRAKPSPGTRATLWVKRRFSAENATEQRCRYFSKARKFVCRVKVPPGADDTKPLVVSTCVNNGAGGSAGEDRIITLSSVLKPDPPLNVTVEALEKAPQRLRVNWSYPSSWDPRFYWLRFQVRYRPEPAQTFTEVDQVTTTWLDIRDAWRGTRHVVQVRAQEEFGHGTWSEWSREAVGTPWTDPRDLTSEMGPFSSQFPTEDGTYWVTLPPELFQEDDAADAGGAVVEASARSTASPYAFLGIALFVGIVVR</sequence>
<dbReference type="Pfam" id="PF13246">
    <property type="entry name" value="Cation_ATPase"/>
    <property type="match status" value="1"/>
</dbReference>
<dbReference type="SUPFAM" id="SSF81653">
    <property type="entry name" value="Calcium ATPase, transduction domain A"/>
    <property type="match status" value="1"/>
</dbReference>
<feature type="binding site" evidence="20">
    <location>
        <position position="548"/>
    </location>
    <ligand>
        <name>ATP</name>
        <dbReference type="ChEBI" id="CHEBI:30616"/>
    </ligand>
</feature>
<proteinExistence type="inferred from homology"/>
<feature type="transmembrane region" description="Helical" evidence="22">
    <location>
        <begin position="921"/>
        <end position="944"/>
    </location>
</feature>
<evidence type="ECO:0000256" key="2">
    <source>
        <dbReference type="ARBA" id="ARBA00004127"/>
    </source>
</evidence>
<dbReference type="SFLD" id="SFLDS00003">
    <property type="entry name" value="Haloacid_Dehalogenase"/>
    <property type="match status" value="1"/>
</dbReference>
<feature type="transmembrane region" description="Helical" evidence="22">
    <location>
        <begin position="852"/>
        <end position="871"/>
    </location>
</feature>
<dbReference type="InterPro" id="IPR044492">
    <property type="entry name" value="P_typ_ATPase_HD_dom"/>
</dbReference>
<dbReference type="CDD" id="cd02073">
    <property type="entry name" value="P-type_ATPase_APLT_Dnf-like"/>
    <property type="match status" value="1"/>
</dbReference>
<keyword evidence="12 22" id="KW-1278">Translocase</keyword>
<feature type="binding site" evidence="20">
    <location>
        <position position="368"/>
    </location>
    <ligand>
        <name>ATP</name>
        <dbReference type="ChEBI" id="CHEBI:30616"/>
    </ligand>
</feature>
<reference evidence="25" key="2">
    <citation type="submission" date="2017-12" db="EMBL/GenBank/DDBJ databases">
        <title>Genome sequence of the Bar-tailed Godwit (Limosa lapponica baueri).</title>
        <authorList>
            <person name="Lima N.C.B."/>
            <person name="Parody-Merino A.M."/>
            <person name="Battley P.F."/>
            <person name="Fidler A.E."/>
            <person name="Prosdocimi F."/>
        </authorList>
    </citation>
    <scope>NUCLEOTIDE SEQUENCE [LARGE SCALE GENOMIC DNA]</scope>
</reference>
<feature type="binding site" evidence="21">
    <location>
        <position position="686"/>
    </location>
    <ligand>
        <name>Mg(2+)</name>
        <dbReference type="ChEBI" id="CHEBI:18420"/>
    </ligand>
</feature>
<evidence type="ECO:0000256" key="5">
    <source>
        <dbReference type="ARBA" id="ARBA00022448"/>
    </source>
</evidence>
<dbReference type="InterPro" id="IPR003530">
    <property type="entry name" value="Hematopoietin_rcpt_L_F3_CS"/>
</dbReference>
<dbReference type="Gene3D" id="2.70.150.10">
    <property type="entry name" value="Calcium-transporting ATPase, cytoplasmic transduction domain A"/>
    <property type="match status" value="1"/>
</dbReference>
<keyword evidence="13 22" id="KW-1133">Transmembrane helix</keyword>
<name>A0A2I0T8H5_LIMLA</name>
<dbReference type="InterPro" id="IPR023299">
    <property type="entry name" value="ATPase_P-typ_cyto_dom_N"/>
</dbReference>
<feature type="binding site" evidence="20">
    <location>
        <position position="265"/>
    </location>
    <ligand>
        <name>ATP</name>
        <dbReference type="ChEBI" id="CHEBI:30616"/>
    </ligand>
</feature>
<dbReference type="Gene3D" id="2.60.40.10">
    <property type="entry name" value="Immunoglobulins"/>
    <property type="match status" value="2"/>
</dbReference>
<evidence type="ECO:0000256" key="18">
    <source>
        <dbReference type="ARBA" id="ARBA00034036"/>
    </source>
</evidence>
<dbReference type="GO" id="GO:0005802">
    <property type="term" value="C:trans-Golgi network"/>
    <property type="evidence" value="ECO:0007669"/>
    <property type="project" value="TreeGrafter"/>
</dbReference>
<evidence type="ECO:0000256" key="17">
    <source>
        <dbReference type="ARBA" id="ARBA00023319"/>
    </source>
</evidence>
<dbReference type="FunFam" id="3.40.50.1000:FF:000001">
    <property type="entry name" value="Phospholipid-transporting ATPase IC"/>
    <property type="match status" value="1"/>
</dbReference>
<protein>
    <recommendedName>
        <fullName evidence="22">Phospholipid-transporting ATPase</fullName>
        <ecNumber evidence="22">7.6.2.1</ecNumber>
    </recommendedName>
</protein>
<feature type="binding site" evidence="20">
    <location>
        <position position="666"/>
    </location>
    <ligand>
        <name>ATP</name>
        <dbReference type="ChEBI" id="CHEBI:30616"/>
    </ligand>
</feature>
<dbReference type="SUPFAM" id="SSF49265">
    <property type="entry name" value="Fibronectin type III"/>
    <property type="match status" value="2"/>
</dbReference>
<dbReference type="GO" id="GO:0016887">
    <property type="term" value="F:ATP hydrolysis activity"/>
    <property type="evidence" value="ECO:0007669"/>
    <property type="project" value="InterPro"/>
</dbReference>
<evidence type="ECO:0000256" key="11">
    <source>
        <dbReference type="ARBA" id="ARBA00022842"/>
    </source>
</evidence>
<feature type="binding site" evidence="20">
    <location>
        <position position="660"/>
    </location>
    <ligand>
        <name>ATP</name>
        <dbReference type="ChEBI" id="CHEBI:30616"/>
    </ligand>
</feature>
<evidence type="ECO:0000256" key="21">
    <source>
        <dbReference type="PIRSR" id="PIRSR606539-3"/>
    </source>
</evidence>
<dbReference type="InterPro" id="IPR032630">
    <property type="entry name" value="P_typ_ATPase_c"/>
</dbReference>
<dbReference type="SUPFAM" id="SSF56784">
    <property type="entry name" value="HAD-like"/>
    <property type="match status" value="1"/>
</dbReference>
<dbReference type="GO" id="GO:0000287">
    <property type="term" value="F:magnesium ion binding"/>
    <property type="evidence" value="ECO:0007669"/>
    <property type="project" value="UniProtKB-UniRule"/>
</dbReference>
<keyword evidence="15 22" id="KW-0472">Membrane</keyword>
<keyword evidence="14" id="KW-0445">Lipid transport</keyword>
<evidence type="ECO:0000256" key="6">
    <source>
        <dbReference type="ARBA" id="ARBA00022692"/>
    </source>
</evidence>
<dbReference type="InterPro" id="IPR013783">
    <property type="entry name" value="Ig-like_fold"/>
</dbReference>
<dbReference type="PROSITE" id="PS00154">
    <property type="entry name" value="ATPASE_E1_E2"/>
    <property type="match status" value="1"/>
</dbReference>
<evidence type="ECO:0000256" key="19">
    <source>
        <dbReference type="PIRSR" id="PIRSR606539-1"/>
    </source>
</evidence>
<dbReference type="Gene3D" id="3.40.1110.10">
    <property type="entry name" value="Calcium-transporting ATPase, cytoplasmic domain N"/>
    <property type="match status" value="1"/>
</dbReference>
<keyword evidence="10 20" id="KW-0067">ATP-binding</keyword>
<feature type="transmembrane region" description="Helical" evidence="22">
    <location>
        <begin position="759"/>
        <end position="782"/>
    </location>
</feature>
<dbReference type="SUPFAM" id="SSF81660">
    <property type="entry name" value="Metal cation-transporting ATPase, ATP-binding domain N"/>
    <property type="match status" value="1"/>
</dbReference>
<dbReference type="InterPro" id="IPR008250">
    <property type="entry name" value="ATPase_P-typ_transduc_dom_A_sf"/>
</dbReference>
<evidence type="ECO:0000256" key="3">
    <source>
        <dbReference type="ARBA" id="ARBA00008109"/>
    </source>
</evidence>
<dbReference type="CDD" id="cd00063">
    <property type="entry name" value="FN3"/>
    <property type="match status" value="1"/>
</dbReference>
<feature type="domain" description="Fibronectin type-III" evidence="23">
    <location>
        <begin position="1156"/>
        <end position="1253"/>
    </location>
</feature>
<comment type="subcellular location">
    <subcellularLocation>
        <location evidence="2">Endomembrane system</location>
        <topology evidence="2">Multi-pass membrane protein</topology>
    </subcellularLocation>
    <subcellularLocation>
        <location evidence="22">Membrane</location>
        <topology evidence="22">Multi-pass membrane protein</topology>
    </subcellularLocation>
</comment>
<dbReference type="EC" id="7.6.2.1" evidence="22"/>
<dbReference type="FunFam" id="3.40.50.1000:FF:000014">
    <property type="entry name" value="Phospholipid-transporting ATPase"/>
    <property type="match status" value="1"/>
</dbReference>
<keyword evidence="25" id="KW-1185">Reference proteome</keyword>
<evidence type="ECO:0000256" key="20">
    <source>
        <dbReference type="PIRSR" id="PIRSR606539-2"/>
    </source>
</evidence>
<feature type="binding site" evidence="20">
    <location>
        <position position="409"/>
    </location>
    <ligand>
        <name>ATP</name>
        <dbReference type="ChEBI" id="CHEBI:30616"/>
    </ligand>
</feature>
<comment type="similarity">
    <text evidence="3 22">Belongs to the cation transport ATPase (P-type) (TC 3.A.3) family. Type IV subfamily.</text>
</comment>
<comment type="catalytic activity">
    <reaction evidence="18 22">
        <text>ATP + H2O + phospholipidSide 1 = ADP + phosphate + phospholipidSide 2.</text>
        <dbReference type="EC" id="7.6.2.1"/>
    </reaction>
</comment>
<evidence type="ECO:0000256" key="14">
    <source>
        <dbReference type="ARBA" id="ARBA00023055"/>
    </source>
</evidence>
<keyword evidence="9 20" id="KW-0547">Nucleotide-binding</keyword>
<accession>A0A2I0T8H5</accession>
<dbReference type="GO" id="GO:0004896">
    <property type="term" value="F:cytokine receptor activity"/>
    <property type="evidence" value="ECO:0007669"/>
    <property type="project" value="InterPro"/>
</dbReference>
<feature type="binding site" evidence="21">
    <location>
        <position position="264"/>
    </location>
    <ligand>
        <name>Mg(2+)</name>
        <dbReference type="ChEBI" id="CHEBI:18420"/>
    </ligand>
</feature>
<evidence type="ECO:0000256" key="12">
    <source>
        <dbReference type="ARBA" id="ARBA00022967"/>
    </source>
</evidence>
<dbReference type="FunFam" id="2.70.150.10:FF:000025">
    <property type="entry name" value="Phospholipid-transporting ATPase"/>
    <property type="match status" value="1"/>
</dbReference>
<feature type="binding site" evidence="21">
    <location>
        <position position="266"/>
    </location>
    <ligand>
        <name>Mg(2+)</name>
        <dbReference type="ChEBI" id="CHEBI:18420"/>
    </ligand>
</feature>
<feature type="transmembrane region" description="Helical" evidence="22">
    <location>
        <begin position="802"/>
        <end position="822"/>
    </location>
</feature>
<dbReference type="InterPro" id="IPR036179">
    <property type="entry name" value="Ig-like_dom_sf"/>
</dbReference>
<dbReference type="InterPro" id="IPR023298">
    <property type="entry name" value="ATPase_P-typ_TM_dom_sf"/>
</dbReference>
<dbReference type="PROSITE" id="PS01354">
    <property type="entry name" value="HEMATOPO_REC_L_F3"/>
    <property type="match status" value="1"/>
</dbReference>
<dbReference type="PANTHER" id="PTHR24092:SF46">
    <property type="entry name" value="PHOSPHOLIPID-TRANSPORTING ATPASE ID"/>
    <property type="match status" value="1"/>
</dbReference>
<feature type="active site" description="4-aspartylphosphate intermediate" evidence="19">
    <location>
        <position position="264"/>
    </location>
</feature>
<comment type="cofactor">
    <cofactor evidence="1 21">
        <name>Mg(2+)</name>
        <dbReference type="ChEBI" id="CHEBI:18420"/>
    </cofactor>
</comment>
<comment type="similarity">
    <text evidence="4">Belongs to the type I cytokine receptor family. Type 3 subfamily.</text>
</comment>
<dbReference type="PANTHER" id="PTHR24092">
    <property type="entry name" value="PROBABLE PHOSPHOLIPID-TRANSPORTING ATPASE"/>
    <property type="match status" value="1"/>
</dbReference>
<dbReference type="InterPro" id="IPR036116">
    <property type="entry name" value="FN3_sf"/>
</dbReference>
<dbReference type="InterPro" id="IPR006539">
    <property type="entry name" value="P-type_ATPase_IV"/>
</dbReference>
<keyword evidence="5" id="KW-0813">Transport</keyword>
<feature type="binding site" evidence="20">
    <location>
        <position position="547"/>
    </location>
    <ligand>
        <name>ATP</name>
        <dbReference type="ChEBI" id="CHEBI:30616"/>
    </ligand>
</feature>
<feature type="binding site" evidence="20">
    <location>
        <position position="264"/>
    </location>
    <ligand>
        <name>ATP</name>
        <dbReference type="ChEBI" id="CHEBI:30616"/>
    </ligand>
</feature>
<organism evidence="24 25">
    <name type="scientific">Limosa lapponica baueri</name>
    <dbReference type="NCBI Taxonomy" id="1758121"/>
    <lineage>
        <taxon>Eukaryota</taxon>
        <taxon>Metazoa</taxon>
        <taxon>Chordata</taxon>
        <taxon>Craniata</taxon>
        <taxon>Vertebrata</taxon>
        <taxon>Euteleostomi</taxon>
        <taxon>Archelosauria</taxon>
        <taxon>Archosauria</taxon>
        <taxon>Dinosauria</taxon>
        <taxon>Saurischia</taxon>
        <taxon>Theropoda</taxon>
        <taxon>Coelurosauria</taxon>
        <taxon>Aves</taxon>
        <taxon>Neognathae</taxon>
        <taxon>Neoaves</taxon>
        <taxon>Charadriiformes</taxon>
        <taxon>Scolopacidae</taxon>
        <taxon>Limosa</taxon>
    </lineage>
</organism>
<feature type="binding site" evidence="20">
    <location>
        <position position="690"/>
    </location>
    <ligand>
        <name>ATP</name>
        <dbReference type="ChEBI" id="CHEBI:30616"/>
    </ligand>
</feature>
<evidence type="ECO:0000256" key="9">
    <source>
        <dbReference type="ARBA" id="ARBA00022741"/>
    </source>
</evidence>
<evidence type="ECO:0000256" key="7">
    <source>
        <dbReference type="ARBA" id="ARBA00022723"/>
    </source>
</evidence>
<dbReference type="InterPro" id="IPR018303">
    <property type="entry name" value="ATPase_P-typ_P_site"/>
</dbReference>
<keyword evidence="6 22" id="KW-0812">Transmembrane</keyword>